<evidence type="ECO:0000256" key="3">
    <source>
        <dbReference type="ARBA" id="ARBA00022692"/>
    </source>
</evidence>
<organism evidence="7 8">
    <name type="scientific">Ichthyophthirius multifiliis</name>
    <name type="common">White spot disease agent</name>
    <name type="synonym">Ich</name>
    <dbReference type="NCBI Taxonomy" id="5932"/>
    <lineage>
        <taxon>Eukaryota</taxon>
        <taxon>Sar</taxon>
        <taxon>Alveolata</taxon>
        <taxon>Ciliophora</taxon>
        <taxon>Intramacronucleata</taxon>
        <taxon>Oligohymenophorea</taxon>
        <taxon>Hymenostomatida</taxon>
        <taxon>Ophryoglenina</taxon>
        <taxon>Ichthyophthirius</taxon>
    </lineage>
</organism>
<gene>
    <name evidence="7" type="ORF">IMG5_124250</name>
</gene>
<dbReference type="Proteomes" id="UP000008983">
    <property type="component" value="Unassembled WGS sequence"/>
</dbReference>
<dbReference type="AlphaFoldDB" id="G0QVJ9"/>
<dbReference type="eggNOG" id="KOG2296">
    <property type="taxonomic scope" value="Eukaryota"/>
</dbReference>
<dbReference type="InterPro" id="IPR006876">
    <property type="entry name" value="LMBR1-like_membr_prot"/>
</dbReference>
<dbReference type="PANTHER" id="PTHR21355">
    <property type="entry name" value="G-PROTEIN COUPLED RECEPTOR-ASSOCIATED PROTEIN LMBRD2"/>
    <property type="match status" value="1"/>
</dbReference>
<feature type="transmembrane region" description="Helical" evidence="6">
    <location>
        <begin position="100"/>
        <end position="118"/>
    </location>
</feature>
<evidence type="ECO:0000256" key="6">
    <source>
        <dbReference type="SAM" id="Phobius"/>
    </source>
</evidence>
<reference evidence="7 8" key="1">
    <citation type="submission" date="2011-07" db="EMBL/GenBank/DDBJ databases">
        <authorList>
            <person name="Coyne R."/>
            <person name="Brami D."/>
            <person name="Johnson J."/>
            <person name="Hostetler J."/>
            <person name="Hannick L."/>
            <person name="Clark T."/>
            <person name="Cassidy-Hanley D."/>
            <person name="Inman J."/>
        </authorList>
    </citation>
    <scope>NUCLEOTIDE SEQUENCE [LARGE SCALE GENOMIC DNA]</scope>
    <source>
        <strain evidence="7 8">G5</strain>
    </source>
</reference>
<protein>
    <submittedName>
        <fullName evidence="7">Lmbr1-like conserved region family protein, putative</fullName>
    </submittedName>
</protein>
<dbReference type="Pfam" id="PF04791">
    <property type="entry name" value="LMBR1"/>
    <property type="match status" value="1"/>
</dbReference>
<evidence type="ECO:0000256" key="4">
    <source>
        <dbReference type="ARBA" id="ARBA00022989"/>
    </source>
</evidence>
<dbReference type="RefSeq" id="XP_004032346.1">
    <property type="nucleotide sequence ID" value="XM_004032298.1"/>
</dbReference>
<sequence length="217" mass="25073">MDLALCLLANFYIFDILVLIPLIYISICVYYGLFKVKIFGLFGLYKYHQTDAPSLMFYSINFARVSAPISYNYLKILGLKNSCFEKIIGTMDEVPILGQANAYFFPMILIILILFNLFDVYKKILQALGLEQFDFSDNFDHQKINAGKGLLQKARNQWEKQFEIIKSQGQGNLEGYNNASSLRKHKALQNIGREYSSNKSQNYIIIKNSFISLYIFK</sequence>
<evidence type="ECO:0000256" key="2">
    <source>
        <dbReference type="ARBA" id="ARBA00010487"/>
    </source>
</evidence>
<evidence type="ECO:0000256" key="1">
    <source>
        <dbReference type="ARBA" id="ARBA00004141"/>
    </source>
</evidence>
<evidence type="ECO:0000313" key="7">
    <source>
        <dbReference type="EMBL" id="EGR30759.1"/>
    </source>
</evidence>
<keyword evidence="4 6" id="KW-1133">Transmembrane helix</keyword>
<name>G0QVJ9_ICHMU</name>
<accession>G0QVJ9</accession>
<keyword evidence="3 6" id="KW-0812">Transmembrane</keyword>
<dbReference type="OrthoDB" id="203099at2759"/>
<comment type="subcellular location">
    <subcellularLocation>
        <location evidence="1">Membrane</location>
        <topology evidence="1">Multi-pass membrane protein</topology>
    </subcellularLocation>
</comment>
<proteinExistence type="inferred from homology"/>
<keyword evidence="8" id="KW-1185">Reference proteome</keyword>
<dbReference type="InParanoid" id="G0QVJ9"/>
<dbReference type="EMBL" id="GL983947">
    <property type="protein sequence ID" value="EGR30759.1"/>
    <property type="molecule type" value="Genomic_DNA"/>
</dbReference>
<feature type="transmembrane region" description="Helical" evidence="6">
    <location>
        <begin position="12"/>
        <end position="34"/>
    </location>
</feature>
<dbReference type="GeneID" id="14906875"/>
<dbReference type="InterPro" id="IPR051584">
    <property type="entry name" value="GPCR-associated_LMBR1"/>
</dbReference>
<keyword evidence="5 6" id="KW-0472">Membrane</keyword>
<dbReference type="GO" id="GO:0016020">
    <property type="term" value="C:membrane"/>
    <property type="evidence" value="ECO:0007669"/>
    <property type="project" value="UniProtKB-SubCell"/>
</dbReference>
<comment type="similarity">
    <text evidence="2">Belongs to the LIMR family.</text>
</comment>
<evidence type="ECO:0000313" key="8">
    <source>
        <dbReference type="Proteomes" id="UP000008983"/>
    </source>
</evidence>
<dbReference type="PANTHER" id="PTHR21355:SF0">
    <property type="entry name" value="G-PROTEIN COUPLED RECEPTOR-ASSOCIATED PROTEIN LMBRD2"/>
    <property type="match status" value="1"/>
</dbReference>
<evidence type="ECO:0000256" key="5">
    <source>
        <dbReference type="ARBA" id="ARBA00023136"/>
    </source>
</evidence>